<dbReference type="AlphaFoldDB" id="A0A811PBC7"/>
<protein>
    <submittedName>
        <fullName evidence="2">Uncharacterized protein</fullName>
    </submittedName>
</protein>
<dbReference type="Proteomes" id="UP000604825">
    <property type="component" value="Unassembled WGS sequence"/>
</dbReference>
<evidence type="ECO:0000313" key="2">
    <source>
        <dbReference type="EMBL" id="CAD6244382.1"/>
    </source>
</evidence>
<proteinExistence type="predicted"/>
<keyword evidence="3" id="KW-1185">Reference proteome</keyword>
<feature type="compositionally biased region" description="Basic and acidic residues" evidence="1">
    <location>
        <begin position="167"/>
        <end position="188"/>
    </location>
</feature>
<organism evidence="2 3">
    <name type="scientific">Miscanthus lutarioriparius</name>
    <dbReference type="NCBI Taxonomy" id="422564"/>
    <lineage>
        <taxon>Eukaryota</taxon>
        <taxon>Viridiplantae</taxon>
        <taxon>Streptophyta</taxon>
        <taxon>Embryophyta</taxon>
        <taxon>Tracheophyta</taxon>
        <taxon>Spermatophyta</taxon>
        <taxon>Magnoliopsida</taxon>
        <taxon>Liliopsida</taxon>
        <taxon>Poales</taxon>
        <taxon>Poaceae</taxon>
        <taxon>PACMAD clade</taxon>
        <taxon>Panicoideae</taxon>
        <taxon>Andropogonodae</taxon>
        <taxon>Andropogoneae</taxon>
        <taxon>Saccharinae</taxon>
        <taxon>Miscanthus</taxon>
    </lineage>
</organism>
<accession>A0A811PBC7</accession>
<evidence type="ECO:0000256" key="1">
    <source>
        <dbReference type="SAM" id="MobiDB-lite"/>
    </source>
</evidence>
<dbReference type="EMBL" id="CAJGYO010000007">
    <property type="protein sequence ID" value="CAD6244382.1"/>
    <property type="molecule type" value="Genomic_DNA"/>
</dbReference>
<gene>
    <name evidence="2" type="ORF">NCGR_LOCUS29082</name>
</gene>
<reference evidence="2" key="1">
    <citation type="submission" date="2020-10" db="EMBL/GenBank/DDBJ databases">
        <authorList>
            <person name="Han B."/>
            <person name="Lu T."/>
            <person name="Zhao Q."/>
            <person name="Huang X."/>
            <person name="Zhao Y."/>
        </authorList>
    </citation>
    <scope>NUCLEOTIDE SEQUENCE</scope>
</reference>
<comment type="caution">
    <text evidence="2">The sequence shown here is derived from an EMBL/GenBank/DDBJ whole genome shotgun (WGS) entry which is preliminary data.</text>
</comment>
<feature type="region of interest" description="Disordered" evidence="1">
    <location>
        <begin position="157"/>
        <end position="188"/>
    </location>
</feature>
<evidence type="ECO:0000313" key="3">
    <source>
        <dbReference type="Proteomes" id="UP000604825"/>
    </source>
</evidence>
<dbReference type="OrthoDB" id="684385at2759"/>
<name>A0A811PBC7_9POAL</name>
<sequence>MACAAGDPRDPPERPLNQPALLGDDLAAFRAVLSADLPVTAAVDALNRCNGDTERVIKWLLDDATAANSDGGLHGTRERGVKAECGIGDTSCPSPPLLSVKVEVADEGELKVSVKREPIDADADEVKVKVEACGEAEVKVKVEAPGGVEVKVKREPIEANGHFQEQSGHRIKQEEEADEVVVKEEQARDSPIKGQLLSRRRVKEESDNNEDEVEIVPIRALPPPGAIPVSEWRMVVAPPPPELDEYPPDRREWCFFKKSYATGLSTCRGRKLLDTGEVVHFAFPSYDRLHGGLRMPVRQAAALAEIMRFSTNRSGEVRSCNNTHSHSYTCLRRVSISAFIIRLMVIADWEAISHVGKVPCSAGKFFKDYGPVKDSVPHDGAEADAGSFAVCQLLHHRSAMYRS</sequence>